<comment type="subcellular location">
    <subcellularLocation>
        <location evidence="1 8">Cell membrane</location>
        <topology evidence="1 8">Multi-pass membrane protein</topology>
    </subcellularLocation>
</comment>
<comment type="caution">
    <text evidence="10">The sequence shown here is derived from an EMBL/GenBank/DDBJ whole genome shotgun (WGS) entry which is preliminary data.</text>
</comment>
<evidence type="ECO:0000256" key="8">
    <source>
        <dbReference type="RuleBase" id="RU363032"/>
    </source>
</evidence>
<evidence type="ECO:0000313" key="10">
    <source>
        <dbReference type="EMBL" id="GAA0311450.1"/>
    </source>
</evidence>
<gene>
    <name evidence="10" type="ORF">GCM10009066_25940</name>
</gene>
<dbReference type="EMBL" id="BAAABL010000084">
    <property type="protein sequence ID" value="GAA0311450.1"/>
    <property type="molecule type" value="Genomic_DNA"/>
</dbReference>
<accession>A0AAV3SB16</accession>
<dbReference type="Gene3D" id="1.10.3720.10">
    <property type="entry name" value="MetI-like"/>
    <property type="match status" value="1"/>
</dbReference>
<protein>
    <recommendedName>
        <fullName evidence="9">ABC transmembrane type-1 domain-containing protein</fullName>
    </recommendedName>
</protein>
<evidence type="ECO:0000256" key="5">
    <source>
        <dbReference type="ARBA" id="ARBA00022970"/>
    </source>
</evidence>
<keyword evidence="2 8" id="KW-0813">Transport</keyword>
<dbReference type="NCBIfam" id="TIGR01726">
    <property type="entry name" value="HEQRo_perm_3TM"/>
    <property type="match status" value="1"/>
</dbReference>
<dbReference type="InterPro" id="IPR035906">
    <property type="entry name" value="MetI-like_sf"/>
</dbReference>
<proteinExistence type="inferred from homology"/>
<dbReference type="PANTHER" id="PTHR30614">
    <property type="entry name" value="MEMBRANE COMPONENT OF AMINO ACID ABC TRANSPORTER"/>
    <property type="match status" value="1"/>
</dbReference>
<keyword evidence="7 8" id="KW-0472">Membrane</keyword>
<dbReference type="GO" id="GO:0022857">
    <property type="term" value="F:transmembrane transporter activity"/>
    <property type="evidence" value="ECO:0007669"/>
    <property type="project" value="InterPro"/>
</dbReference>
<dbReference type="PANTHER" id="PTHR30614:SF0">
    <property type="entry name" value="L-CYSTINE TRANSPORT SYSTEM PERMEASE PROTEIN TCYL"/>
    <property type="match status" value="1"/>
</dbReference>
<reference evidence="10 11" key="1">
    <citation type="journal article" date="2019" name="Int. J. Syst. Evol. Microbiol.">
        <title>The Global Catalogue of Microorganisms (GCM) 10K type strain sequencing project: providing services to taxonomists for standard genome sequencing and annotation.</title>
        <authorList>
            <consortium name="The Broad Institute Genomics Platform"/>
            <consortium name="The Broad Institute Genome Sequencing Center for Infectious Disease"/>
            <person name="Wu L."/>
            <person name="Ma J."/>
        </authorList>
    </citation>
    <scope>NUCLEOTIDE SEQUENCE [LARGE SCALE GENOMIC DNA]</scope>
    <source>
        <strain evidence="10 11">JCM 16330</strain>
    </source>
</reference>
<dbReference type="CDD" id="cd06261">
    <property type="entry name" value="TM_PBP2"/>
    <property type="match status" value="1"/>
</dbReference>
<keyword evidence="3" id="KW-1003">Cell membrane</keyword>
<keyword evidence="11" id="KW-1185">Reference proteome</keyword>
<dbReference type="AlphaFoldDB" id="A0AAV3SB16"/>
<evidence type="ECO:0000256" key="1">
    <source>
        <dbReference type="ARBA" id="ARBA00004651"/>
    </source>
</evidence>
<feature type="domain" description="ABC transmembrane type-1" evidence="9">
    <location>
        <begin position="92"/>
        <end position="296"/>
    </location>
</feature>
<name>A0AAV3SB16_9EURY</name>
<comment type="similarity">
    <text evidence="8">Belongs to the binding-protein-dependent transport system permease family.</text>
</comment>
<sequence length="314" mass="33687">MSDGEAGTGVAPDVRTAGPSRSYAAGVKYVAGAILWGWVFLRWGNDWLGGVIVPRGEAFIPPATVSAVGEALPVLSGVANGLAFAIQYLPNLVNALWLTVLITLISITLGFPIAVALAAARTYGHYTSWLALGFVELFRGTPLLAQLFVLYYGLPWLPAFFRNLSFVGQGIVPAQAVWVAIVGFILNSAAYQSEYIRGAIDSVDPGQLEAGRAVGLSKRKGIRYVVLPQALRYAIPGWTNELVYLIKYSSLAAFITVPELLYRAQSFASDTYRYTELFVLAGVLYLGLVVTASSLMGYVEDRVAIPGLGNANGR</sequence>
<feature type="transmembrane region" description="Helical" evidence="8">
    <location>
        <begin position="95"/>
        <end position="117"/>
    </location>
</feature>
<evidence type="ECO:0000256" key="3">
    <source>
        <dbReference type="ARBA" id="ARBA00022475"/>
    </source>
</evidence>
<keyword evidence="6 8" id="KW-1133">Transmembrane helix</keyword>
<dbReference type="PROSITE" id="PS50928">
    <property type="entry name" value="ABC_TM1"/>
    <property type="match status" value="1"/>
</dbReference>
<evidence type="ECO:0000259" key="9">
    <source>
        <dbReference type="PROSITE" id="PS50928"/>
    </source>
</evidence>
<organism evidence="10 11">
    <name type="scientific">Halarchaeum salinum</name>
    <dbReference type="NCBI Taxonomy" id="489912"/>
    <lineage>
        <taxon>Archaea</taxon>
        <taxon>Methanobacteriati</taxon>
        <taxon>Methanobacteriota</taxon>
        <taxon>Stenosarchaea group</taxon>
        <taxon>Halobacteria</taxon>
        <taxon>Halobacteriales</taxon>
        <taxon>Halobacteriaceae</taxon>
    </lineage>
</organism>
<evidence type="ECO:0000256" key="6">
    <source>
        <dbReference type="ARBA" id="ARBA00022989"/>
    </source>
</evidence>
<evidence type="ECO:0000313" key="11">
    <source>
        <dbReference type="Proteomes" id="UP001500837"/>
    </source>
</evidence>
<dbReference type="GO" id="GO:0043190">
    <property type="term" value="C:ATP-binding cassette (ABC) transporter complex"/>
    <property type="evidence" value="ECO:0007669"/>
    <property type="project" value="InterPro"/>
</dbReference>
<dbReference type="SUPFAM" id="SSF161098">
    <property type="entry name" value="MetI-like"/>
    <property type="match status" value="1"/>
</dbReference>
<dbReference type="InterPro" id="IPR043429">
    <property type="entry name" value="ArtM/GltK/GlnP/TcyL/YhdX-like"/>
</dbReference>
<evidence type="ECO:0000256" key="7">
    <source>
        <dbReference type="ARBA" id="ARBA00023136"/>
    </source>
</evidence>
<keyword evidence="4 8" id="KW-0812">Transmembrane</keyword>
<feature type="transmembrane region" description="Helical" evidence="8">
    <location>
        <begin position="23"/>
        <end position="41"/>
    </location>
</feature>
<evidence type="ECO:0000256" key="4">
    <source>
        <dbReference type="ARBA" id="ARBA00022692"/>
    </source>
</evidence>
<dbReference type="GO" id="GO:0006865">
    <property type="term" value="P:amino acid transport"/>
    <property type="evidence" value="ECO:0007669"/>
    <property type="project" value="UniProtKB-KW"/>
</dbReference>
<dbReference type="Pfam" id="PF00528">
    <property type="entry name" value="BPD_transp_1"/>
    <property type="match status" value="1"/>
</dbReference>
<dbReference type="InterPro" id="IPR000515">
    <property type="entry name" value="MetI-like"/>
</dbReference>
<feature type="transmembrane region" description="Helical" evidence="8">
    <location>
        <begin position="277"/>
        <end position="299"/>
    </location>
</feature>
<evidence type="ECO:0000256" key="2">
    <source>
        <dbReference type="ARBA" id="ARBA00022448"/>
    </source>
</evidence>
<dbReference type="RefSeq" id="WP_211312713.1">
    <property type="nucleotide sequence ID" value="NZ_BAAABL010000084.1"/>
</dbReference>
<dbReference type="Proteomes" id="UP001500837">
    <property type="component" value="Unassembled WGS sequence"/>
</dbReference>
<feature type="transmembrane region" description="Helical" evidence="8">
    <location>
        <begin position="129"/>
        <end position="154"/>
    </location>
</feature>
<dbReference type="InterPro" id="IPR010065">
    <property type="entry name" value="AA_ABC_transptr_permease_3TM"/>
</dbReference>
<keyword evidence="5" id="KW-0029">Amino-acid transport</keyword>
<feature type="transmembrane region" description="Helical" evidence="8">
    <location>
        <begin position="166"/>
        <end position="187"/>
    </location>
</feature>